<comment type="caution">
    <text evidence="2">The sequence shown here is derived from an EMBL/GenBank/DDBJ whole genome shotgun (WGS) entry which is preliminary data.</text>
</comment>
<dbReference type="Pfam" id="PF22041">
    <property type="entry name" value="GST_C_7"/>
    <property type="match status" value="1"/>
</dbReference>
<dbReference type="InterPro" id="IPR050983">
    <property type="entry name" value="GST_Omega/HSP26"/>
</dbReference>
<dbReference type="InterPro" id="IPR036282">
    <property type="entry name" value="Glutathione-S-Trfase_C_sf"/>
</dbReference>
<organism evidence="2 3">
    <name type="scientific">Candolleomyces aberdarensis</name>
    <dbReference type="NCBI Taxonomy" id="2316362"/>
    <lineage>
        <taxon>Eukaryota</taxon>
        <taxon>Fungi</taxon>
        <taxon>Dikarya</taxon>
        <taxon>Basidiomycota</taxon>
        <taxon>Agaricomycotina</taxon>
        <taxon>Agaricomycetes</taxon>
        <taxon>Agaricomycetidae</taxon>
        <taxon>Agaricales</taxon>
        <taxon>Agaricineae</taxon>
        <taxon>Psathyrellaceae</taxon>
        <taxon>Candolleomyces</taxon>
    </lineage>
</organism>
<gene>
    <name evidence="2" type="ORF">EST38_g4500</name>
</gene>
<reference evidence="2 3" key="1">
    <citation type="submission" date="2019-01" db="EMBL/GenBank/DDBJ databases">
        <title>Draft genome sequence of Psathyrella aberdarensis IHI B618.</title>
        <authorList>
            <person name="Buettner E."/>
            <person name="Kellner H."/>
        </authorList>
    </citation>
    <scope>NUCLEOTIDE SEQUENCE [LARGE SCALE GENOMIC DNA]</scope>
    <source>
        <strain evidence="2 3">IHI B618</strain>
    </source>
</reference>
<dbReference type="PANTHER" id="PTHR43968">
    <property type="match status" value="1"/>
</dbReference>
<protein>
    <recommendedName>
        <fullName evidence="1">GST N-terminal domain-containing protein</fullName>
    </recommendedName>
</protein>
<proteinExistence type="predicted"/>
<dbReference type="InterPro" id="IPR004045">
    <property type="entry name" value="Glutathione_S-Trfase_N"/>
</dbReference>
<dbReference type="STRING" id="2316362.A0A4Q2DQS8"/>
<dbReference type="OrthoDB" id="4951845at2759"/>
<accession>A0A4Q2DQS8</accession>
<dbReference type="PROSITE" id="PS50404">
    <property type="entry name" value="GST_NTER"/>
    <property type="match status" value="1"/>
</dbReference>
<sequence>MITLFDLPSTVGTWSPNVWRTRYTLDYKNIPYKVEWVEYPDIAPTLQSHNIGPGGRKPDGSPYYSVPAIIDVDDETGKVKKALADSVEIAKYLDEAYPDTPKVLPDDEKELESVVGFANGLMRLWVPVFMIVCKAMLPQLHPPSREFFSRVRAKDAQQLYPGYETLEDIPFSKEDKEAAWKAFKESFTKGLAAHENLVQGKWFLGEGRIGFADFVIGGVLLWLETVFGEESEEWKDMSQWDGGRWEKFIDGLKEYQKA</sequence>
<dbReference type="Gene3D" id="3.40.30.10">
    <property type="entry name" value="Glutaredoxin"/>
    <property type="match status" value="1"/>
</dbReference>
<feature type="domain" description="GST N-terminal" evidence="1">
    <location>
        <begin position="5"/>
        <end position="101"/>
    </location>
</feature>
<dbReference type="SUPFAM" id="SSF47616">
    <property type="entry name" value="GST C-terminal domain-like"/>
    <property type="match status" value="1"/>
</dbReference>
<dbReference type="AlphaFoldDB" id="A0A4Q2DQS8"/>
<keyword evidence="3" id="KW-1185">Reference proteome</keyword>
<dbReference type="InterPro" id="IPR054416">
    <property type="entry name" value="GST_UstS-like_C"/>
</dbReference>
<dbReference type="SUPFAM" id="SSF52833">
    <property type="entry name" value="Thioredoxin-like"/>
    <property type="match status" value="1"/>
</dbReference>
<dbReference type="InterPro" id="IPR036249">
    <property type="entry name" value="Thioredoxin-like_sf"/>
</dbReference>
<evidence type="ECO:0000313" key="2">
    <source>
        <dbReference type="EMBL" id="RXW21354.1"/>
    </source>
</evidence>
<dbReference type="EMBL" id="SDEE01000111">
    <property type="protein sequence ID" value="RXW21354.1"/>
    <property type="molecule type" value="Genomic_DNA"/>
</dbReference>
<dbReference type="GO" id="GO:0005737">
    <property type="term" value="C:cytoplasm"/>
    <property type="evidence" value="ECO:0007669"/>
    <property type="project" value="TreeGrafter"/>
</dbReference>
<dbReference type="PANTHER" id="PTHR43968:SF6">
    <property type="entry name" value="GLUTATHIONE S-TRANSFERASE OMEGA"/>
    <property type="match status" value="1"/>
</dbReference>
<dbReference type="Pfam" id="PF13409">
    <property type="entry name" value="GST_N_2"/>
    <property type="match status" value="1"/>
</dbReference>
<dbReference type="Gene3D" id="1.20.1050.10">
    <property type="match status" value="1"/>
</dbReference>
<name>A0A4Q2DQS8_9AGAR</name>
<evidence type="ECO:0000259" key="1">
    <source>
        <dbReference type="PROSITE" id="PS50404"/>
    </source>
</evidence>
<evidence type="ECO:0000313" key="3">
    <source>
        <dbReference type="Proteomes" id="UP000290288"/>
    </source>
</evidence>
<dbReference type="Proteomes" id="UP000290288">
    <property type="component" value="Unassembled WGS sequence"/>
</dbReference>